<evidence type="ECO:0000256" key="7">
    <source>
        <dbReference type="SAM" id="MobiDB-lite"/>
    </source>
</evidence>
<proteinExistence type="inferred from homology"/>
<reference evidence="9 10" key="2">
    <citation type="submission" date="2016-03" db="EMBL/GenBank/DDBJ databases">
        <title>New uncultured bacterium of the family Gallionellaceae from acid mine drainage: description and reconstruction of genome based on metagenomic analysis of microbial community.</title>
        <authorList>
            <person name="Kadnikov V."/>
            <person name="Ivasenko D."/>
            <person name="Beletsky A."/>
            <person name="Mardanov A."/>
            <person name="Danilova E."/>
            <person name="Pimenov N."/>
            <person name="Karnachuk O."/>
            <person name="Ravin N."/>
        </authorList>
    </citation>
    <scope>NUCLEOTIDE SEQUENCE [LARGE SCALE GENOMIC DNA]</scope>
    <source>
        <strain evidence="9">ShG14-8</strain>
    </source>
</reference>
<name>A0A139BSE5_9PROT</name>
<gene>
    <name evidence="9" type="ORF">AWT59_1960</name>
</gene>
<dbReference type="PATRIC" id="fig|1796491.3.peg.2136"/>
<comment type="caution">
    <text evidence="9">The sequence shown here is derived from an EMBL/GenBank/DDBJ whole genome shotgun (WGS) entry which is preliminary data.</text>
</comment>
<feature type="compositionally biased region" description="Polar residues" evidence="7">
    <location>
        <begin position="1168"/>
        <end position="1182"/>
    </location>
</feature>
<evidence type="ECO:0000259" key="8">
    <source>
        <dbReference type="Pfam" id="PF05567"/>
    </source>
</evidence>
<dbReference type="AlphaFoldDB" id="A0A139BSE5"/>
<keyword evidence="5" id="KW-0106">Calcium</keyword>
<evidence type="ECO:0000313" key="9">
    <source>
        <dbReference type="EMBL" id="KXS31914.1"/>
    </source>
</evidence>
<evidence type="ECO:0000313" key="10">
    <source>
        <dbReference type="Proteomes" id="UP000070578"/>
    </source>
</evidence>
<accession>A0A139BSE5</accession>
<dbReference type="Pfam" id="PF05567">
    <property type="entry name" value="T4P_PilY1"/>
    <property type="match status" value="1"/>
</dbReference>
<comment type="subcellular location">
    <subcellularLocation>
        <location evidence="1">Fimbrium</location>
    </subcellularLocation>
</comment>
<dbReference type="Proteomes" id="UP000070578">
    <property type="component" value="Unassembled WGS sequence"/>
</dbReference>
<keyword evidence="6" id="KW-0281">Fimbrium</keyword>
<organism evidence="9 10">
    <name type="scientific">Candidatus Gallionella acididurans</name>
    <dbReference type="NCBI Taxonomy" id="1796491"/>
    <lineage>
        <taxon>Bacteria</taxon>
        <taxon>Pseudomonadati</taxon>
        <taxon>Pseudomonadota</taxon>
        <taxon>Betaproteobacteria</taxon>
        <taxon>Nitrosomonadales</taxon>
        <taxon>Gallionellaceae</taxon>
        <taxon>Gallionella</taxon>
    </lineage>
</organism>
<protein>
    <submittedName>
        <fullName evidence="9">Putative Tfp pilus assembly protein, tip-associated adhesin PilY1</fullName>
    </submittedName>
</protein>
<dbReference type="EMBL" id="LSLI01000050">
    <property type="protein sequence ID" value="KXS31914.1"/>
    <property type="molecule type" value="Genomic_DNA"/>
</dbReference>
<dbReference type="InterPro" id="IPR011047">
    <property type="entry name" value="Quinoprotein_ADH-like_sf"/>
</dbReference>
<sequence>MAVNNSVTPNVLVILDNSESMDGYMAGTLVAGSDAATRGNVGRSAMSNLAITPYRYAFNWGLMSFTTGSPSLMGTYVYYLGDAAGGTATTGGAATSGMNFTTSCPGYVAPVGTYPNAKPAIPGNTGTCTTTTTGNCTRSTNGAIWTQNSSSTGGTYTWHDSPDTTAIWTGNRCIANPQPVTSGGNTYNYISIDYSSDDYNINDVLYYGSYSSTPAISQAWAPAANTSSTTTYDWYLGRSATGLADTTWNDPADFTSLWFSSTLTPTDAGYIPKNSGASLPNDISRSLYLPRAWGYYAGVTGSGTLNEAVMPDSTTHYNNLIDLLMPESSSSSPAPGHTLLEIKNAAVFTPTVGTLTSAGTYYSGSSTPITASCQQNFVMLVTDGLPTANTSGSMYSAAARTNTCSTTTTGNCSRDNTTATWTYGSGTATATWADATSATWTFGAAVTDVTTQLATLRATSVTGFTSTHIDGTQTAGATPSGKYDIQTYIVGLGDTVVNVNNFAALNAMAYSGGGTNTALLATDSTSFNTAINTITSNITAKVGSSAAIAVANALVTSTDNASYASSYNSGTWTGDLNAYAINITTGLPSTTSLWTAGSAQTQLDLMTSATRQIATSVDTAGTIGGVQFQATTASTATKLSTNQQTLLNSPTTPPGPSDGAAVVAYLRGDRSGEAAGTYRVRAHLLGDTVNAEPLLVRAPSYNYSDVGYQGSSTTFKEANAGRARMVYQGANDGMLHAFNAATGAEAWAYIPNLVMSKLNNLSSKAGFIHTYLVDGSPISGDVDFKNCCETGSGNDWRTILVGGLGKGGRGYYALDVTNPIASSEAAVASKVLWEFPNSVTSSTLRSSAILNTGYSFGKPIIVKTVAKGWVVLVTSGYNNGTNAGDSGGDGLGHLYVLNPMTGDLIADIPTTGCTTTPTSSPCGLAQISAYVENGNVDDTTDFVYGGDLMGNVWRFNLSGNSVSSWSVAKFAVLRDAGSATQPVTTAPELAKIVINSIAYRFVYVGTGQYLGNSDVPGTGQNSHATQTQTMYGLVDNTTSALPDPLRPSLVQQTLSGSPLQASSTPVNFATQNGWLLDLPNAGERINTDPVLALGALDFTTNIPSSTICVPGGSSWFYSLDYKSGGNITGAAWSAISLGNALASRPVMVQLPSGQVVALIRNSNGTTIAQNAPTPAGMSSQKRVSWREIAQ</sequence>
<keyword evidence="3" id="KW-1029">Fimbrium biogenesis</keyword>
<dbReference type="SMART" id="SM00564">
    <property type="entry name" value="PQQ"/>
    <property type="match status" value="2"/>
</dbReference>
<evidence type="ECO:0000256" key="5">
    <source>
        <dbReference type="ARBA" id="ARBA00022837"/>
    </source>
</evidence>
<evidence type="ECO:0000256" key="1">
    <source>
        <dbReference type="ARBA" id="ARBA00004561"/>
    </source>
</evidence>
<keyword evidence="4" id="KW-0479">Metal-binding</keyword>
<dbReference type="InterPro" id="IPR008707">
    <property type="entry name" value="B-propeller_PilY1"/>
</dbReference>
<dbReference type="GO" id="GO:0009289">
    <property type="term" value="C:pilus"/>
    <property type="evidence" value="ECO:0007669"/>
    <property type="project" value="UniProtKB-SubCell"/>
</dbReference>
<dbReference type="GO" id="GO:0046872">
    <property type="term" value="F:metal ion binding"/>
    <property type="evidence" value="ECO:0007669"/>
    <property type="project" value="UniProtKB-KW"/>
</dbReference>
<reference evidence="9 10" key="1">
    <citation type="submission" date="2016-02" db="EMBL/GenBank/DDBJ databases">
        <authorList>
            <person name="Wen L."/>
            <person name="He K."/>
            <person name="Yang H."/>
        </authorList>
    </citation>
    <scope>NUCLEOTIDE SEQUENCE [LARGE SCALE GENOMIC DNA]</scope>
    <source>
        <strain evidence="9">ShG14-8</strain>
    </source>
</reference>
<evidence type="ECO:0000256" key="6">
    <source>
        <dbReference type="ARBA" id="ARBA00023263"/>
    </source>
</evidence>
<evidence type="ECO:0000256" key="2">
    <source>
        <dbReference type="ARBA" id="ARBA00008387"/>
    </source>
</evidence>
<dbReference type="SUPFAM" id="SSF50998">
    <property type="entry name" value="Quinoprotein alcohol dehydrogenase-like"/>
    <property type="match status" value="1"/>
</dbReference>
<feature type="region of interest" description="Disordered" evidence="7">
    <location>
        <begin position="1168"/>
        <end position="1190"/>
    </location>
</feature>
<feature type="domain" description="PilY1 beta-propeller" evidence="8">
    <location>
        <begin position="685"/>
        <end position="1054"/>
    </location>
</feature>
<evidence type="ECO:0000256" key="3">
    <source>
        <dbReference type="ARBA" id="ARBA00022558"/>
    </source>
</evidence>
<evidence type="ECO:0000256" key="4">
    <source>
        <dbReference type="ARBA" id="ARBA00022723"/>
    </source>
</evidence>
<comment type="similarity">
    <text evidence="2">Belongs to the PilY1 family.</text>
</comment>
<dbReference type="InterPro" id="IPR018391">
    <property type="entry name" value="PQQ_b-propeller_rpt"/>
</dbReference>